<comment type="caution">
    <text evidence="3">The sequence shown here is derived from an EMBL/GenBank/DDBJ whole genome shotgun (WGS) entry which is preliminary data.</text>
</comment>
<gene>
    <name evidence="3" type="ORF">Daus18300_003937</name>
</gene>
<evidence type="ECO:0000313" key="3">
    <source>
        <dbReference type="EMBL" id="KAL1873570.1"/>
    </source>
</evidence>
<feature type="region of interest" description="Disordered" evidence="2">
    <location>
        <begin position="422"/>
        <end position="448"/>
    </location>
</feature>
<feature type="region of interest" description="Disordered" evidence="2">
    <location>
        <begin position="1"/>
        <end position="60"/>
    </location>
</feature>
<feature type="compositionally biased region" description="Polar residues" evidence="2">
    <location>
        <begin position="11"/>
        <end position="31"/>
    </location>
</feature>
<dbReference type="EMBL" id="JAWRVE010000025">
    <property type="protein sequence ID" value="KAL1873570.1"/>
    <property type="molecule type" value="Genomic_DNA"/>
</dbReference>
<feature type="compositionally biased region" description="Basic and acidic residues" evidence="2">
    <location>
        <begin position="33"/>
        <end position="47"/>
    </location>
</feature>
<proteinExistence type="predicted"/>
<name>A0ABR3XD22_9PEZI</name>
<sequence length="448" mass="49946">MEEGTAMELPSSPTAAEPSTLSEGNQQSVSFDQPREHRSLRSIKTEQPETVDGTIGDQRPRIAYNMEADRGCEAENIHLSQHSNNTIDFFAGIQDSDVNCVPSDSDSDSDDNLRDSNDGHNTPKQGSGNVAIENHDDNEIGNDGLVHANTAEGDGETSVNAQDLMLRAERDQDHEDVYDEKRSIFVDFDEDIDVEDDEALLTHERDNEMEEDVGIGFGSINAFVYPRTDEIIAKHLSTPGRQTFTDLQDLLSSKNAPGRGLYKVEKVLEHEEARAAELEEHPRYIEAELQEVKERKNMTEDVVASARADFSSACSKVGINDKLWEEYEAFCESLEPKFGGRGGWSVTCFENHNGSYVLLDSDLDLFVESAEMPLQNCNFRCEATTVKNGGRTEYVVDFWPLHSLEPRTETATTWEEQYIPVDGQQDEVGVAAKTESAESQDVKMEDAD</sequence>
<evidence type="ECO:0000256" key="2">
    <source>
        <dbReference type="SAM" id="MobiDB-lite"/>
    </source>
</evidence>
<evidence type="ECO:0000256" key="1">
    <source>
        <dbReference type="SAM" id="Coils"/>
    </source>
</evidence>
<feature type="compositionally biased region" description="Polar residues" evidence="2">
    <location>
        <begin position="119"/>
        <end position="128"/>
    </location>
</feature>
<protein>
    <submittedName>
        <fullName evidence="3">Uncharacterized protein</fullName>
    </submittedName>
</protein>
<keyword evidence="1" id="KW-0175">Coiled coil</keyword>
<dbReference type="Proteomes" id="UP001583177">
    <property type="component" value="Unassembled WGS sequence"/>
</dbReference>
<feature type="region of interest" description="Disordered" evidence="2">
    <location>
        <begin position="98"/>
        <end position="156"/>
    </location>
</feature>
<evidence type="ECO:0000313" key="4">
    <source>
        <dbReference type="Proteomes" id="UP001583177"/>
    </source>
</evidence>
<feature type="coiled-coil region" evidence="1">
    <location>
        <begin position="261"/>
        <end position="309"/>
    </location>
</feature>
<organism evidence="3 4">
    <name type="scientific">Diaporthe australafricana</name>
    <dbReference type="NCBI Taxonomy" id="127596"/>
    <lineage>
        <taxon>Eukaryota</taxon>
        <taxon>Fungi</taxon>
        <taxon>Dikarya</taxon>
        <taxon>Ascomycota</taxon>
        <taxon>Pezizomycotina</taxon>
        <taxon>Sordariomycetes</taxon>
        <taxon>Sordariomycetidae</taxon>
        <taxon>Diaporthales</taxon>
        <taxon>Diaporthaceae</taxon>
        <taxon>Diaporthe</taxon>
    </lineage>
</organism>
<accession>A0ABR3XD22</accession>
<keyword evidence="4" id="KW-1185">Reference proteome</keyword>
<reference evidence="3 4" key="1">
    <citation type="journal article" date="2024" name="IMA Fungus">
        <title>IMA Genome - F19 : A genome assembly and annotation guide to empower mycologists, including annotated draft genome sequences of Ceratocystis pirilliformis, Diaporthe australafricana, Fusarium ophioides, Paecilomyces lecythidis, and Sporothrix stenoceras.</title>
        <authorList>
            <person name="Aylward J."/>
            <person name="Wilson A.M."/>
            <person name="Visagie C.M."/>
            <person name="Spraker J."/>
            <person name="Barnes I."/>
            <person name="Buitendag C."/>
            <person name="Ceriani C."/>
            <person name="Del Mar Angel L."/>
            <person name="du Plessis D."/>
            <person name="Fuchs T."/>
            <person name="Gasser K."/>
            <person name="Kramer D."/>
            <person name="Li W."/>
            <person name="Munsamy K."/>
            <person name="Piso A."/>
            <person name="Price J.L."/>
            <person name="Sonnekus B."/>
            <person name="Thomas C."/>
            <person name="van der Nest A."/>
            <person name="van Dijk A."/>
            <person name="van Heerden A."/>
            <person name="van Vuuren N."/>
            <person name="Yilmaz N."/>
            <person name="Duong T.A."/>
            <person name="van der Merwe N.A."/>
            <person name="Wingfield M.J."/>
            <person name="Wingfield B.D."/>
        </authorList>
    </citation>
    <scope>NUCLEOTIDE SEQUENCE [LARGE SCALE GENOMIC DNA]</scope>
    <source>
        <strain evidence="3 4">CMW 18300</strain>
    </source>
</reference>